<name>A0A977L0S4_9CYAN</name>
<organism evidence="2">
    <name type="scientific">Woronichinia naegeliana WA131</name>
    <dbReference type="NCBI Taxonomy" id="2824559"/>
    <lineage>
        <taxon>Bacteria</taxon>
        <taxon>Bacillati</taxon>
        <taxon>Cyanobacteriota</taxon>
        <taxon>Cyanophyceae</taxon>
        <taxon>Synechococcales</taxon>
        <taxon>Coelosphaeriaceae</taxon>
        <taxon>Woronichinia</taxon>
    </lineage>
</organism>
<dbReference type="AlphaFoldDB" id="A0A977L0S4"/>
<dbReference type="EMBL" id="CP073041">
    <property type="protein sequence ID" value="UXE62511.1"/>
    <property type="molecule type" value="Genomic_DNA"/>
</dbReference>
<evidence type="ECO:0000313" key="2">
    <source>
        <dbReference type="EMBL" id="UXE62511.1"/>
    </source>
</evidence>
<feature type="coiled-coil region" evidence="1">
    <location>
        <begin position="464"/>
        <end position="491"/>
    </location>
</feature>
<gene>
    <name evidence="2" type="ORF">KA717_07055</name>
</gene>
<sequence length="649" mass="74765">MTTKTLVIKQLSRFPKTGDFDELNFEYGVNILVGEKNTGKTQWLRMLDFLMGDREPVEKAFDEVLVEKYDSIKGVFMVGDEELILERHWKQSGNKGKVFVNKMPIIVDNFSSHLLSLLNIPTLHYPEGNPLSPRTWPELSWRSLFRHIYRQQKSWGELVSKQPDVQQHACLLLFLGIAENQFSSQYQKLSDKQKKLYKLQAGKEEFSNMLNQISRELLSEQNINSHIPITEDSINSAIDSLDARMISLLNQRDQVLTSLQNNVLEEFSPERTIIFEQLSNKWARLQTNRIEISSQIKNTQSRLREMEEYSVKIEDELSRIERTKSAGEIFRNLRVTNCPVCEQSIRPNNKPSNSCYLCGQTIEIDLDENKGSEQRLDFEIEQLCSENEEAKELVTLIEDELTSLISAQRFIDEELASIQDQMKPLQVAASVILPPEISEIDMELGRIQESKKHLERIKGAIELQTNLSEQIAQIDSEVIELETEVNKLLDDIDFKESSSFFIENINQYLELLNQSNNNSWDQGKVSLRLTDKNFSFITATKKTIAGVKKQSSIGDTTILYFLPAYNYALLSLSNEMQYHYPGLSILEFPASFADDSDKEELKNHENFILEPFIDLLKQPDMKNTQLIAVGRAFEGLQGVNQVKLTHKWI</sequence>
<protein>
    <submittedName>
        <fullName evidence="2">Uncharacterized protein</fullName>
    </submittedName>
</protein>
<keyword evidence="1" id="KW-0175">Coiled coil</keyword>
<feature type="coiled-coil region" evidence="1">
    <location>
        <begin position="296"/>
        <end position="323"/>
    </location>
</feature>
<reference evidence="2" key="1">
    <citation type="submission" date="2021-04" db="EMBL/GenBank/DDBJ databases">
        <title>Genome sequence of Woronichinia naegeliana from Washington state freshwater lake bloom.</title>
        <authorList>
            <person name="Dreher T.W."/>
        </authorList>
    </citation>
    <scope>NUCLEOTIDE SEQUENCE</scope>
    <source>
        <strain evidence="2">WA131</strain>
    </source>
</reference>
<accession>A0A977L0S4</accession>
<dbReference type="Proteomes" id="UP001065613">
    <property type="component" value="Chromosome"/>
</dbReference>
<evidence type="ECO:0000256" key="1">
    <source>
        <dbReference type="SAM" id="Coils"/>
    </source>
</evidence>
<dbReference type="Gene3D" id="3.40.50.300">
    <property type="entry name" value="P-loop containing nucleotide triphosphate hydrolases"/>
    <property type="match status" value="1"/>
</dbReference>
<proteinExistence type="predicted"/>
<dbReference type="KEGG" id="wna:KA717_07055"/>
<dbReference type="SUPFAM" id="SSF52540">
    <property type="entry name" value="P-loop containing nucleoside triphosphate hydrolases"/>
    <property type="match status" value="1"/>
</dbReference>
<dbReference type="InterPro" id="IPR027417">
    <property type="entry name" value="P-loop_NTPase"/>
</dbReference>